<dbReference type="AlphaFoldDB" id="A0A6H1U0N1"/>
<keyword evidence="2" id="KW-1185">Reference proteome</keyword>
<name>A0A6H1U0N1_9CYAN</name>
<dbReference type="Proteomes" id="UP000500857">
    <property type="component" value="Chromosome"/>
</dbReference>
<dbReference type="RefSeq" id="WP_168570576.1">
    <property type="nucleotide sequence ID" value="NZ_CP051167.1"/>
</dbReference>
<sequence length="65" mass="7506">MIRQLVQQVFVTGVLSTTTETLIRQRFNEGCDLDELDALIDLQQAVMFGHVKRESSLICKPEHFR</sequence>
<evidence type="ECO:0000313" key="2">
    <source>
        <dbReference type="Proteomes" id="UP000500857"/>
    </source>
</evidence>
<gene>
    <name evidence="1" type="ORF">HCG48_19085</name>
</gene>
<evidence type="ECO:0000313" key="1">
    <source>
        <dbReference type="EMBL" id="QIZ72428.1"/>
    </source>
</evidence>
<accession>A0A6H1U0N1</accession>
<organism evidence="1 2">
    <name type="scientific">Oxynema aestuarii AP17</name>
    <dbReference type="NCBI Taxonomy" id="2064643"/>
    <lineage>
        <taxon>Bacteria</taxon>
        <taxon>Bacillati</taxon>
        <taxon>Cyanobacteriota</taxon>
        <taxon>Cyanophyceae</taxon>
        <taxon>Oscillatoriophycideae</taxon>
        <taxon>Oscillatoriales</taxon>
        <taxon>Oscillatoriaceae</taxon>
        <taxon>Oxynema</taxon>
        <taxon>Oxynema aestuarii</taxon>
    </lineage>
</organism>
<dbReference type="EMBL" id="CP051167">
    <property type="protein sequence ID" value="QIZ72428.1"/>
    <property type="molecule type" value="Genomic_DNA"/>
</dbReference>
<reference evidence="1 2" key="1">
    <citation type="submission" date="2020-04" db="EMBL/GenBank/DDBJ databases">
        <authorList>
            <person name="Basu S."/>
            <person name="Maruthanayagam V."/>
            <person name="Chakraborty S."/>
            <person name="Pramanik A."/>
            <person name="Mukherjee J."/>
            <person name="Brink B."/>
        </authorList>
    </citation>
    <scope>NUCLEOTIDE SEQUENCE [LARGE SCALE GENOMIC DNA]</scope>
    <source>
        <strain evidence="1 2">AP17</strain>
    </source>
</reference>
<dbReference type="KEGG" id="oxy:HCG48_19085"/>
<proteinExistence type="predicted"/>
<protein>
    <submittedName>
        <fullName evidence="1">Uncharacterized protein</fullName>
    </submittedName>
</protein>